<feature type="transmembrane region" description="Helical" evidence="1">
    <location>
        <begin position="377"/>
        <end position="395"/>
    </location>
</feature>
<evidence type="ECO:0000313" key="4">
    <source>
        <dbReference type="Proteomes" id="UP000054742"/>
    </source>
</evidence>
<dbReference type="Pfam" id="PF00102">
    <property type="entry name" value="Y_phosphatase"/>
    <property type="match status" value="1"/>
</dbReference>
<feature type="domain" description="Tyrosine specific protein phosphatases" evidence="2">
    <location>
        <begin position="89"/>
        <end position="169"/>
    </location>
</feature>
<dbReference type="PATRIC" id="fig|29422.6.peg.3350"/>
<dbReference type="InterPro" id="IPR003595">
    <property type="entry name" value="Tyr_Pase_cat"/>
</dbReference>
<evidence type="ECO:0000313" key="3">
    <source>
        <dbReference type="EMBL" id="KTC77064.1"/>
    </source>
</evidence>
<dbReference type="GO" id="GO:0004725">
    <property type="term" value="F:protein tyrosine phosphatase activity"/>
    <property type="evidence" value="ECO:0007669"/>
    <property type="project" value="InterPro"/>
</dbReference>
<dbReference type="AlphaFoldDB" id="A0A0W0S153"/>
<dbReference type="SUPFAM" id="SSF52799">
    <property type="entry name" value="(Phosphotyrosine protein) phosphatases II"/>
    <property type="match status" value="1"/>
</dbReference>
<keyword evidence="1" id="KW-0812">Transmembrane</keyword>
<reference evidence="3 4" key="1">
    <citation type="submission" date="2015-11" db="EMBL/GenBank/DDBJ databases">
        <title>Genomic analysis of 38 Legionella species identifies large and diverse effector repertoires.</title>
        <authorList>
            <person name="Burstein D."/>
            <person name="Amaro F."/>
            <person name="Zusman T."/>
            <person name="Lifshitz Z."/>
            <person name="Cohen O."/>
            <person name="Gilbert J.A."/>
            <person name="Pupko T."/>
            <person name="Shuman H.A."/>
            <person name="Segal G."/>
        </authorList>
    </citation>
    <scope>NUCLEOTIDE SEQUENCE [LARGE SCALE GENOMIC DNA]</scope>
    <source>
        <strain evidence="3 4">ATCC 43878</strain>
    </source>
</reference>
<dbReference type="EMBL" id="LNXV01000036">
    <property type="protein sequence ID" value="KTC77064.1"/>
    <property type="molecule type" value="Genomic_DNA"/>
</dbReference>
<organism evidence="3 4">
    <name type="scientific">Legionella brunensis</name>
    <dbReference type="NCBI Taxonomy" id="29422"/>
    <lineage>
        <taxon>Bacteria</taxon>
        <taxon>Pseudomonadati</taxon>
        <taxon>Pseudomonadota</taxon>
        <taxon>Gammaproteobacteria</taxon>
        <taxon>Legionellales</taxon>
        <taxon>Legionellaceae</taxon>
        <taxon>Legionella</taxon>
    </lineage>
</organism>
<accession>A0A0W0S153</accession>
<keyword evidence="4" id="KW-1185">Reference proteome</keyword>
<sequence>MGWDTYNEILRDENGSGRLLLGQIPIDSFNKDLLSELIPNGLVVSCNDCFELAGCGTPFEVTAPFLWCQAGISHHHLPFTDYSDNASPILVLETLQKMMSVYQAGGTVYVHCKAGRSRSALVVVLFLAIQRVGEQKNISPEELRQIFIDCSNVVKRQRPQISLDRDKTELGLQVLRLYYQQILDLDRVTESPQSYLQSVELLGYLSQSLEFKGLWHFAYKHNQYFNEVKLVMDLLYEDTANVLATLRAEHSANSQLAQACRKIKENESGQIVLNALMHFLEKNEHSCALAEVPETEQAFQRFNKVLLSYKEQPEVIKAARSLQSEIFLSSATEVDKSRWLNEASTFLESPNEFAESYFQQLNYTFESDETIKNVGKGMMILGIAVLVTAAISAMVAASLMVLPLAATIGLAGLVCGILLVCSASEDKVGKQAHSLIEAVTPGL</sequence>
<dbReference type="InterPro" id="IPR000387">
    <property type="entry name" value="Tyr_Pase_dom"/>
</dbReference>
<comment type="caution">
    <text evidence="3">The sequence shown here is derived from an EMBL/GenBank/DDBJ whole genome shotgun (WGS) entry which is preliminary data.</text>
</comment>
<gene>
    <name evidence="3" type="ORF">Lbru_3171</name>
</gene>
<proteinExistence type="predicted"/>
<dbReference type="InterPro" id="IPR000242">
    <property type="entry name" value="PTP_cat"/>
</dbReference>
<name>A0A0W0S153_9GAMM</name>
<dbReference type="InterPro" id="IPR029021">
    <property type="entry name" value="Prot-tyrosine_phosphatase-like"/>
</dbReference>
<dbReference type="Proteomes" id="UP000054742">
    <property type="component" value="Unassembled WGS sequence"/>
</dbReference>
<dbReference type="SMART" id="SM00404">
    <property type="entry name" value="PTPc_motif"/>
    <property type="match status" value="1"/>
</dbReference>
<dbReference type="Gene3D" id="3.90.190.10">
    <property type="entry name" value="Protein tyrosine phosphatase superfamily"/>
    <property type="match status" value="1"/>
</dbReference>
<evidence type="ECO:0000256" key="1">
    <source>
        <dbReference type="SAM" id="Phobius"/>
    </source>
</evidence>
<feature type="transmembrane region" description="Helical" evidence="1">
    <location>
        <begin position="401"/>
        <end position="421"/>
    </location>
</feature>
<keyword evidence="1" id="KW-0472">Membrane</keyword>
<dbReference type="STRING" id="29422.Lbru_3171"/>
<dbReference type="PANTHER" id="PTHR46274:SF6">
    <property type="entry name" value="TYR_PHOSPHATASE_2 DOMAIN-CONTAINING PROTEIN"/>
    <property type="match status" value="1"/>
</dbReference>
<protein>
    <recommendedName>
        <fullName evidence="2">Tyrosine specific protein phosphatases domain-containing protein</fullName>
    </recommendedName>
</protein>
<dbReference type="InterPro" id="IPR016130">
    <property type="entry name" value="Tyr_Pase_AS"/>
</dbReference>
<dbReference type="PANTHER" id="PTHR46274">
    <property type="entry name" value="PHOSPHATIDYLINOSITOL PHOSPHATASE"/>
    <property type="match status" value="1"/>
</dbReference>
<dbReference type="PROSITE" id="PS00383">
    <property type="entry name" value="TYR_PHOSPHATASE_1"/>
    <property type="match status" value="1"/>
</dbReference>
<keyword evidence="1" id="KW-1133">Transmembrane helix</keyword>
<evidence type="ECO:0000259" key="2">
    <source>
        <dbReference type="PROSITE" id="PS50056"/>
    </source>
</evidence>
<dbReference type="PROSITE" id="PS50056">
    <property type="entry name" value="TYR_PHOSPHATASE_2"/>
    <property type="match status" value="1"/>
</dbReference>